<keyword evidence="1" id="KW-0472">Membrane</keyword>
<evidence type="ECO:0000256" key="1">
    <source>
        <dbReference type="SAM" id="Phobius"/>
    </source>
</evidence>
<name>A0A5R9GG24_9BACL</name>
<dbReference type="OrthoDB" id="2613807at2"/>
<sequence length="140" mass="15439">MPEQWLSFVQEKWWVILAAVVALLIVVSVVKTVLKWVLVLAIVAGVLVYGANYKEELTAMSGQMLEEAKVQAFQALVSGAFDAQYESNADGTYAVYTESVRVEGAEGSNEVIVYWKGVKIGTFEIDATIEAFLNEAKQKQ</sequence>
<feature type="transmembrane region" description="Helical" evidence="1">
    <location>
        <begin position="36"/>
        <end position="53"/>
    </location>
</feature>
<dbReference type="Proteomes" id="UP000309676">
    <property type="component" value="Unassembled WGS sequence"/>
</dbReference>
<dbReference type="EMBL" id="VCIW01000002">
    <property type="protein sequence ID" value="TLS53356.1"/>
    <property type="molecule type" value="Genomic_DNA"/>
</dbReference>
<keyword evidence="1" id="KW-0812">Transmembrane</keyword>
<proteinExistence type="predicted"/>
<gene>
    <name evidence="2" type="ORF">FE782_03525</name>
</gene>
<evidence type="ECO:0000313" key="3">
    <source>
        <dbReference type="Proteomes" id="UP000309676"/>
    </source>
</evidence>
<evidence type="ECO:0000313" key="2">
    <source>
        <dbReference type="EMBL" id="TLS53356.1"/>
    </source>
</evidence>
<dbReference type="AlphaFoldDB" id="A0A5R9GG24"/>
<accession>A0A5R9GG24</accession>
<protein>
    <submittedName>
        <fullName evidence="2">Uncharacterized protein</fullName>
    </submittedName>
</protein>
<feature type="transmembrane region" description="Helical" evidence="1">
    <location>
        <begin position="12"/>
        <end position="30"/>
    </location>
</feature>
<dbReference type="RefSeq" id="WP_138192573.1">
    <property type="nucleotide sequence ID" value="NZ_VCIW01000002.1"/>
</dbReference>
<reference evidence="2 3" key="1">
    <citation type="submission" date="2019-05" db="EMBL/GenBank/DDBJ databases">
        <authorList>
            <person name="Narsing Rao M.P."/>
            <person name="Li W.J."/>
        </authorList>
    </citation>
    <scope>NUCLEOTIDE SEQUENCE [LARGE SCALE GENOMIC DNA]</scope>
    <source>
        <strain evidence="2 3">SYSU_K30003</strain>
    </source>
</reference>
<keyword evidence="3" id="KW-1185">Reference proteome</keyword>
<keyword evidence="1" id="KW-1133">Transmembrane helix</keyword>
<comment type="caution">
    <text evidence="2">The sequence shown here is derived from an EMBL/GenBank/DDBJ whole genome shotgun (WGS) entry which is preliminary data.</text>
</comment>
<organism evidence="2 3">
    <name type="scientific">Paenibacillus antri</name>
    <dbReference type="NCBI Taxonomy" id="2582848"/>
    <lineage>
        <taxon>Bacteria</taxon>
        <taxon>Bacillati</taxon>
        <taxon>Bacillota</taxon>
        <taxon>Bacilli</taxon>
        <taxon>Bacillales</taxon>
        <taxon>Paenibacillaceae</taxon>
        <taxon>Paenibacillus</taxon>
    </lineage>
</organism>